<accession>A0ABU5EZE9</accession>
<dbReference type="Gene3D" id="1.10.760.10">
    <property type="entry name" value="Cytochrome c-like domain"/>
    <property type="match status" value="1"/>
</dbReference>
<dbReference type="InterPro" id="IPR025992">
    <property type="entry name" value="Haem-bd"/>
</dbReference>
<dbReference type="InterPro" id="IPR011429">
    <property type="entry name" value="Cyt_c_Planctomycete-type"/>
</dbReference>
<dbReference type="Pfam" id="PF07637">
    <property type="entry name" value="PSD5"/>
    <property type="match status" value="1"/>
</dbReference>
<proteinExistence type="predicted"/>
<comment type="caution">
    <text evidence="3">The sequence shown here is derived from an EMBL/GenBank/DDBJ whole genome shotgun (WGS) entry which is preliminary data.</text>
</comment>
<dbReference type="InterPro" id="IPR036909">
    <property type="entry name" value="Cyt_c-like_dom_sf"/>
</dbReference>
<reference evidence="4" key="1">
    <citation type="journal article" date="2023" name="Mar. Drugs">
        <title>Gemmata algarum, a Novel Planctomycete Isolated from an Algal Mat, Displays Antimicrobial Activity.</title>
        <authorList>
            <person name="Kumar G."/>
            <person name="Kallscheuer N."/>
            <person name="Kashif M."/>
            <person name="Ahamad S."/>
            <person name="Jagadeeshwari U."/>
            <person name="Pannikurungottu S."/>
            <person name="Haufschild T."/>
            <person name="Kabuu M."/>
            <person name="Sasikala C."/>
            <person name="Jogler C."/>
            <person name="Ramana C."/>
        </authorList>
    </citation>
    <scope>NUCLEOTIDE SEQUENCE [LARGE SCALE GENOMIC DNA]</scope>
    <source>
        <strain evidence="4">JC673</strain>
    </source>
</reference>
<feature type="domain" description="Haem-binding" evidence="2">
    <location>
        <begin position="17"/>
        <end position="125"/>
    </location>
</feature>
<dbReference type="InterPro" id="IPR013039">
    <property type="entry name" value="DUF1588"/>
</dbReference>
<feature type="chain" id="PRO_5047455658" evidence="1">
    <location>
        <begin position="28"/>
        <end position="1383"/>
    </location>
</feature>
<name>A0ABU5EZE9_9BACT</name>
<organism evidence="3 4">
    <name type="scientific">Gemmata algarum</name>
    <dbReference type="NCBI Taxonomy" id="2975278"/>
    <lineage>
        <taxon>Bacteria</taxon>
        <taxon>Pseudomonadati</taxon>
        <taxon>Planctomycetota</taxon>
        <taxon>Planctomycetia</taxon>
        <taxon>Gemmatales</taxon>
        <taxon>Gemmataceae</taxon>
        <taxon>Gemmata</taxon>
    </lineage>
</organism>
<dbReference type="Pfam" id="PF07627">
    <property type="entry name" value="PSCyt3"/>
    <property type="match status" value="1"/>
</dbReference>
<dbReference type="InterPro" id="IPR013036">
    <property type="entry name" value="DUF1587"/>
</dbReference>
<evidence type="ECO:0000259" key="2">
    <source>
        <dbReference type="SMART" id="SM01235"/>
    </source>
</evidence>
<dbReference type="SMART" id="SM01235">
    <property type="entry name" value="Haem_bd"/>
    <property type="match status" value="1"/>
</dbReference>
<protein>
    <submittedName>
        <fullName evidence="3">DUF1592 domain-containing protein</fullName>
    </submittedName>
</protein>
<dbReference type="Proteomes" id="UP001272242">
    <property type="component" value="Unassembled WGS sequence"/>
</dbReference>
<dbReference type="InterPro" id="IPR013043">
    <property type="entry name" value="DUF1595"/>
</dbReference>
<keyword evidence="1" id="KW-0732">Signal</keyword>
<dbReference type="Pfam" id="PF07626">
    <property type="entry name" value="PSD3"/>
    <property type="match status" value="1"/>
</dbReference>
<dbReference type="InterPro" id="IPR011478">
    <property type="entry name" value="DUF1585"/>
</dbReference>
<feature type="signal peptide" evidence="1">
    <location>
        <begin position="1"/>
        <end position="27"/>
    </location>
</feature>
<evidence type="ECO:0000256" key="1">
    <source>
        <dbReference type="SAM" id="SignalP"/>
    </source>
</evidence>
<dbReference type="RefSeq" id="WP_320686921.1">
    <property type="nucleotide sequence ID" value="NZ_JAXBLV010000178.1"/>
</dbReference>
<evidence type="ECO:0000313" key="4">
    <source>
        <dbReference type="Proteomes" id="UP001272242"/>
    </source>
</evidence>
<dbReference type="InterPro" id="IPR013042">
    <property type="entry name" value="DUF1592"/>
</dbReference>
<gene>
    <name evidence="3" type="ORF">R5W23_001561</name>
</gene>
<sequence length="1383" mass="151210">MAAHVFRTRLAGALGAALVTALVSAFARESQPAGTAGAPAEPKLADYTAIRSLIAKHCLNCHSAKDKKGSLDLERFATVDDIRKDAKVWQGVIEQVEAGEMPPKEKPQLTDAEKKQLLGWVRGFLDAEAKARTGDPGYVPLRRLSNAEYNYTARDLTGVDLQPAREFPADGAAGEGFTNAAEALTDVSPALLTKYLNASKDIAEHLVLLPDGFRFSPAKTRRDWTDEGTAELRKIYADLAPADGKLPVQPYLLATVRNRDALGAGKFEEVGAKEKLNAKYLRVLWSALTDKASSQPLDAIRTRWRVATEAEVPALAAEVAAWQSALWRTVKVGNYIQASWGAPDGSSYTESSTRQVPVDPPALSTVPLRVAVKPAPGQSEVTLHLTSTEDGPGGPVAWSRPRFEAPGKQPLLLRDYATFGAAFEIDYPSVFAASAKYLAAAAELARDTKVSPDDLAKREALDPAFLKQWVQVLQLPSPRTGEATRPALALTPLDDKTGPTPERPAISGWKKRGADLPIVIANAADKAEQIPGRVSARTVAVHPTPQEFVAVAWNSPISGNVTIRARVAHAHPACGNGVSWWLDHNRGAGATRLGEGNVDLGQEAKPPALTAKVEQGDVVVLAVDPRNAEHTCDMTEVWLTITESEKPHRVWDLAADVAASVQSGNPHTDKHGNAGTWSFVRGPAKKAGATAPIIPADSVLGRWKAIVTTPSRKTDADALAREAAKLLSGPRPTEEKSPDRVLYDRLVSPDGALFVGVDVAELARPRRKGTAFGLPLARFTDDRIVAKAGEAIEIRLPAALLVGREFVVDAKLETGAAERLVRVHAGAARPGPHARREGPLLGSPNGPAYKKLVDGHAAFREVFPLYLCFPQVVPTDEVVTLKMFHREDEPLARLFLTDDQTRRLDRMWAAQRFVSRQPVAEHDYLPQFMGYTTQDTPKALQQFFIDRKPLFKRHADEFLAEEAAAAPKQLDALLEFAARAYRRPLEEKEKAELLALYRTIRDKGAGHEEALRGVVSRVLVAPAFLFRIEQAPKGKEPAAVSDWELATRLSYFLWASQPDAELRRLAAQSRLRDPKVLANQVRRMLEDARTRALAIEFGTQWLHVRGFDEHNEKNEKLFPTFTPELRAAMYEESILFFLDLFQNHRTVASVLDADHTYLNEPLAKHYGVPGVTGPQWRKVDGVRKYGRGGVLGLASVQTRESGASRTSPVLRGNWVVETLLGEKLPRPPANVPQLPEVEGANKLSVRQLVEAHAKAPECAVCHVRIDPFGFAFEGYDPIGRLRDKDLGGLPIDTRAKLKDGTEFEGIDGLRSYLLAKKKDVVVRLFCKRLLGYALGRSVTLSDTALIDEMVLALTKNDGRVTAAVQVIVQSPQFRMVRGSEFGE</sequence>
<evidence type="ECO:0000313" key="3">
    <source>
        <dbReference type="EMBL" id="MDY3560329.1"/>
    </source>
</evidence>
<dbReference type="Pfam" id="PF07624">
    <property type="entry name" value="PSD2"/>
    <property type="match status" value="1"/>
</dbReference>
<dbReference type="EMBL" id="JAXBLV010000178">
    <property type="protein sequence ID" value="MDY3560329.1"/>
    <property type="molecule type" value="Genomic_DNA"/>
</dbReference>
<dbReference type="Pfam" id="PF07631">
    <property type="entry name" value="PSD4"/>
    <property type="match status" value="1"/>
</dbReference>
<dbReference type="Pfam" id="PF07635">
    <property type="entry name" value="PSCyt1"/>
    <property type="match status" value="1"/>
</dbReference>
<dbReference type="SUPFAM" id="SSF46626">
    <property type="entry name" value="Cytochrome c"/>
    <property type="match status" value="1"/>
</dbReference>
<keyword evidence="4" id="KW-1185">Reference proteome</keyword>